<keyword evidence="1" id="KW-0472">Membrane</keyword>
<dbReference type="EMBL" id="SMGQ01000011">
    <property type="protein sequence ID" value="TCK98693.1"/>
    <property type="molecule type" value="Genomic_DNA"/>
</dbReference>
<proteinExistence type="predicted"/>
<dbReference type="AlphaFoldDB" id="A0A4R1N7P6"/>
<accession>A0A4R1N7P6</accession>
<evidence type="ECO:0000313" key="2">
    <source>
        <dbReference type="EMBL" id="TCK98693.1"/>
    </source>
</evidence>
<keyword evidence="3" id="KW-1185">Reference proteome</keyword>
<protein>
    <submittedName>
        <fullName evidence="2">Prepilin-type N-terminal cleavage/methylation domain-containing protein</fullName>
    </submittedName>
</protein>
<dbReference type="Proteomes" id="UP000294545">
    <property type="component" value="Unassembled WGS sequence"/>
</dbReference>
<dbReference type="OrthoDB" id="9843395at2"/>
<feature type="transmembrane region" description="Helical" evidence="1">
    <location>
        <begin position="13"/>
        <end position="32"/>
    </location>
</feature>
<dbReference type="PROSITE" id="PS00409">
    <property type="entry name" value="PROKAR_NTER_METHYL"/>
    <property type="match status" value="1"/>
</dbReference>
<dbReference type="NCBIfam" id="TIGR02532">
    <property type="entry name" value="IV_pilin_GFxxxE"/>
    <property type="match status" value="1"/>
</dbReference>
<evidence type="ECO:0000256" key="1">
    <source>
        <dbReference type="SAM" id="Phobius"/>
    </source>
</evidence>
<reference evidence="2 3" key="1">
    <citation type="submission" date="2019-03" db="EMBL/GenBank/DDBJ databases">
        <title>Genomic Encyclopedia of Type Strains, Phase IV (KMG-IV): sequencing the most valuable type-strain genomes for metagenomic binning, comparative biology and taxonomic classification.</title>
        <authorList>
            <person name="Goeker M."/>
        </authorList>
    </citation>
    <scope>NUCLEOTIDE SEQUENCE [LARGE SCALE GENOMIC DNA]</scope>
    <source>
        <strain evidence="2 3">DSM 24176</strain>
    </source>
</reference>
<organism evidence="2 3">
    <name type="scientific">Natranaerovirga hydrolytica</name>
    <dbReference type="NCBI Taxonomy" id="680378"/>
    <lineage>
        <taxon>Bacteria</taxon>
        <taxon>Bacillati</taxon>
        <taxon>Bacillota</taxon>
        <taxon>Clostridia</taxon>
        <taxon>Lachnospirales</taxon>
        <taxon>Natranaerovirgaceae</taxon>
        <taxon>Natranaerovirga</taxon>
    </lineage>
</organism>
<gene>
    <name evidence="2" type="ORF">EDC19_1126</name>
</gene>
<evidence type="ECO:0000313" key="3">
    <source>
        <dbReference type="Proteomes" id="UP000294545"/>
    </source>
</evidence>
<keyword evidence="1" id="KW-0812">Transmembrane</keyword>
<comment type="caution">
    <text evidence="2">The sequence shown here is derived from an EMBL/GenBank/DDBJ whole genome shotgun (WGS) entry which is preliminary data.</text>
</comment>
<dbReference type="RefSeq" id="WP_132281748.1">
    <property type="nucleotide sequence ID" value="NZ_SMGQ01000011.1"/>
</dbReference>
<name>A0A4R1N7P6_9FIRM</name>
<keyword evidence="1" id="KW-1133">Transmembrane helix</keyword>
<sequence>MIKNNQGLTLVEIIVSIALISIIALLFSNILISSIHSRNLNRERIEVLALATSYIDHIRTLDEGNVEVQEIEDYLIGEGFVEESHYYKLERADSDNFQYEINIYIEETLSNNLINLRVVAIPSHSNPITIPTIIRGAL</sequence>
<dbReference type="Pfam" id="PF07963">
    <property type="entry name" value="N_methyl"/>
    <property type="match status" value="1"/>
</dbReference>
<dbReference type="InterPro" id="IPR012902">
    <property type="entry name" value="N_methyl_site"/>
</dbReference>